<feature type="transmembrane region" description="Helical" evidence="1">
    <location>
        <begin position="60"/>
        <end position="80"/>
    </location>
</feature>
<feature type="transmembrane region" description="Helical" evidence="1">
    <location>
        <begin position="6"/>
        <end position="29"/>
    </location>
</feature>
<keyword evidence="3" id="KW-1185">Reference proteome</keyword>
<evidence type="ECO:0000256" key="1">
    <source>
        <dbReference type="SAM" id="Phobius"/>
    </source>
</evidence>
<evidence type="ECO:0000313" key="2">
    <source>
        <dbReference type="EMBL" id="VBB07574.1"/>
    </source>
</evidence>
<accession>A0A498R7T7</accession>
<sequence>MIWSAILSSFLASLVEFVEALTIVLAVGVTVNWRSSLFGAGMAMVTLAALVAIFGSTLIIFIPIGILRLVIGIILVLFGMQWLKKALLRYSGLKAIHDEAAIYEEEMRQLKAMGEVNDRKFNAFGFATSFKSVLLEGLEVAFIVITFGATSAIDKMQGIWNATIGAFLAFLVVVVFGLIARGPLTKIPENTLKFIVGIMLVTFGTFWSGEGMGIEWPFADLFLFVLAAFFILLSAAIVRWLKSHAITQKKFNTNAGGIGA</sequence>
<protein>
    <submittedName>
        <fullName evidence="2">Ferrous iron uptake permease iron-lead transporter</fullName>
    </submittedName>
</protein>
<dbReference type="RefSeq" id="WP_122628505.1">
    <property type="nucleotide sequence ID" value="NZ_UPPP01000076.1"/>
</dbReference>
<keyword evidence="1" id="KW-0812">Transmembrane</keyword>
<keyword evidence="1" id="KW-0472">Membrane</keyword>
<dbReference type="Proteomes" id="UP000277811">
    <property type="component" value="Unassembled WGS sequence"/>
</dbReference>
<reference evidence="2 3" key="1">
    <citation type="submission" date="2018-06" db="EMBL/GenBank/DDBJ databases">
        <authorList>
            <person name="Strepis N."/>
        </authorList>
    </citation>
    <scope>NUCLEOTIDE SEQUENCE [LARGE SCALE GENOMIC DNA]</scope>
    <source>
        <strain evidence="2">LUCI</strain>
    </source>
</reference>
<feature type="transmembrane region" description="Helical" evidence="1">
    <location>
        <begin position="192"/>
        <end position="209"/>
    </location>
</feature>
<dbReference type="AlphaFoldDB" id="A0A498R7T7"/>
<evidence type="ECO:0000313" key="3">
    <source>
        <dbReference type="Proteomes" id="UP000277811"/>
    </source>
</evidence>
<feature type="transmembrane region" description="Helical" evidence="1">
    <location>
        <begin position="36"/>
        <end position="54"/>
    </location>
</feature>
<proteinExistence type="predicted"/>
<feature type="transmembrane region" description="Helical" evidence="1">
    <location>
        <begin position="221"/>
        <end position="241"/>
    </location>
</feature>
<organism evidence="2 3">
    <name type="scientific">Lucifera butyrica</name>
    <dbReference type="NCBI Taxonomy" id="1351585"/>
    <lineage>
        <taxon>Bacteria</taxon>
        <taxon>Bacillati</taxon>
        <taxon>Bacillota</taxon>
        <taxon>Negativicutes</taxon>
        <taxon>Veillonellales</taxon>
        <taxon>Veillonellaceae</taxon>
        <taxon>Lucifera</taxon>
    </lineage>
</organism>
<name>A0A498R7T7_9FIRM</name>
<dbReference type="EMBL" id="UPPP01000076">
    <property type="protein sequence ID" value="VBB07574.1"/>
    <property type="molecule type" value="Genomic_DNA"/>
</dbReference>
<gene>
    <name evidence="2" type="ORF">LUCI_2839</name>
</gene>
<keyword evidence="1" id="KW-1133">Transmembrane helix</keyword>
<feature type="transmembrane region" description="Helical" evidence="1">
    <location>
        <begin position="159"/>
        <end position="180"/>
    </location>
</feature>
<dbReference type="OrthoDB" id="571245at2"/>